<dbReference type="OrthoDB" id="1445998at2"/>
<sequence length="140" mass="15939">MKLSKYTEVIDTYTGKASEISRQITLAGIGIVWLFKKTIGGSDVLDKRLIPALIFLGASALFDLLQYLIAGELWTSYYLKKRGEVIERLKTKPETEQDPDTPAPMGTSRTIQVFYRLKMFCMVVAYLLIIIYMVKNVSFQ</sequence>
<proteinExistence type="predicted"/>
<keyword evidence="3" id="KW-1185">Reference proteome</keyword>
<protein>
    <submittedName>
        <fullName evidence="2">Uncharacterized protein</fullName>
    </submittedName>
</protein>
<comment type="caution">
    <text evidence="2">The sequence shown here is derived from an EMBL/GenBank/DDBJ whole genome shotgun (WGS) entry which is preliminary data.</text>
</comment>
<name>A0A512B9R6_9BACT</name>
<dbReference type="RefSeq" id="WP_147202779.1">
    <property type="nucleotide sequence ID" value="NZ_BJYT01000004.1"/>
</dbReference>
<organism evidence="2 3">
    <name type="scientific">Segetibacter aerophilus</name>
    <dbReference type="NCBI Taxonomy" id="670293"/>
    <lineage>
        <taxon>Bacteria</taxon>
        <taxon>Pseudomonadati</taxon>
        <taxon>Bacteroidota</taxon>
        <taxon>Chitinophagia</taxon>
        <taxon>Chitinophagales</taxon>
        <taxon>Chitinophagaceae</taxon>
        <taxon>Segetibacter</taxon>
    </lineage>
</organism>
<evidence type="ECO:0000313" key="2">
    <source>
        <dbReference type="EMBL" id="GEO08710.1"/>
    </source>
</evidence>
<keyword evidence="1" id="KW-0812">Transmembrane</keyword>
<accession>A0A512B9R6</accession>
<feature type="transmembrane region" description="Helical" evidence="1">
    <location>
        <begin position="48"/>
        <end position="69"/>
    </location>
</feature>
<feature type="transmembrane region" description="Helical" evidence="1">
    <location>
        <begin position="113"/>
        <end position="134"/>
    </location>
</feature>
<evidence type="ECO:0000256" key="1">
    <source>
        <dbReference type="SAM" id="Phobius"/>
    </source>
</evidence>
<keyword evidence="1" id="KW-0472">Membrane</keyword>
<dbReference type="AlphaFoldDB" id="A0A512B9R6"/>
<reference evidence="2 3" key="1">
    <citation type="submission" date="2019-07" db="EMBL/GenBank/DDBJ databases">
        <title>Whole genome shotgun sequence of Segetibacter aerophilus NBRC 106135.</title>
        <authorList>
            <person name="Hosoyama A."/>
            <person name="Uohara A."/>
            <person name="Ohji S."/>
            <person name="Ichikawa N."/>
        </authorList>
    </citation>
    <scope>NUCLEOTIDE SEQUENCE [LARGE SCALE GENOMIC DNA]</scope>
    <source>
        <strain evidence="2 3">NBRC 106135</strain>
    </source>
</reference>
<gene>
    <name evidence="2" type="ORF">SAE01_12060</name>
</gene>
<evidence type="ECO:0000313" key="3">
    <source>
        <dbReference type="Proteomes" id="UP000321513"/>
    </source>
</evidence>
<dbReference type="Proteomes" id="UP000321513">
    <property type="component" value="Unassembled WGS sequence"/>
</dbReference>
<keyword evidence="1" id="KW-1133">Transmembrane helix</keyword>
<dbReference type="EMBL" id="BJYT01000004">
    <property type="protein sequence ID" value="GEO08710.1"/>
    <property type="molecule type" value="Genomic_DNA"/>
</dbReference>